<comment type="subcellular location">
    <subcellularLocation>
        <location evidence="2">Cytoplasm</location>
    </subcellularLocation>
    <subcellularLocation>
        <location evidence="1">Membrane</location>
    </subcellularLocation>
</comment>
<dbReference type="InterPro" id="IPR036273">
    <property type="entry name" value="CRAL/TRIO_N_dom_sf"/>
</dbReference>
<dbReference type="Pfam" id="PF03765">
    <property type="entry name" value="CRAL_TRIO_N"/>
    <property type="match status" value="1"/>
</dbReference>
<feature type="domain" description="GOLD" evidence="12">
    <location>
        <begin position="394"/>
        <end position="527"/>
    </location>
</feature>
<dbReference type="Gene3D" id="2.60.120.680">
    <property type="entry name" value="GOLD domain"/>
    <property type="match status" value="1"/>
</dbReference>
<evidence type="ECO:0000313" key="14">
    <source>
        <dbReference type="Proteomes" id="UP001630127"/>
    </source>
</evidence>
<dbReference type="InterPro" id="IPR001251">
    <property type="entry name" value="CRAL-TRIO_dom"/>
</dbReference>
<dbReference type="InterPro" id="IPR056794">
    <property type="entry name" value="PATL1-6_C_GOLD"/>
</dbReference>
<dbReference type="Gene3D" id="3.40.525.10">
    <property type="entry name" value="CRAL-TRIO lipid binding domain"/>
    <property type="match status" value="1"/>
</dbReference>
<dbReference type="PROSITE" id="PS50866">
    <property type="entry name" value="GOLD"/>
    <property type="match status" value="1"/>
</dbReference>
<accession>A0ABD2ZU09</accession>
<feature type="compositionally biased region" description="Basic and acidic residues" evidence="10">
    <location>
        <begin position="90"/>
        <end position="151"/>
    </location>
</feature>
<evidence type="ECO:0000256" key="2">
    <source>
        <dbReference type="ARBA" id="ARBA00004496"/>
    </source>
</evidence>
<reference evidence="13 14" key="1">
    <citation type="submission" date="2024-11" db="EMBL/GenBank/DDBJ databases">
        <title>A near-complete genome assembly of Cinchona calisaya.</title>
        <authorList>
            <person name="Lian D.C."/>
            <person name="Zhao X.W."/>
            <person name="Wei L."/>
        </authorList>
    </citation>
    <scope>NUCLEOTIDE SEQUENCE [LARGE SCALE GENOMIC DNA]</scope>
    <source>
        <tissue evidence="13">Nenye</tissue>
    </source>
</reference>
<evidence type="ECO:0000313" key="13">
    <source>
        <dbReference type="EMBL" id="KAL3522909.1"/>
    </source>
</evidence>
<evidence type="ECO:0000256" key="6">
    <source>
        <dbReference type="ARBA" id="ARBA00022618"/>
    </source>
</evidence>
<dbReference type="Pfam" id="PF25099">
    <property type="entry name" value="GOLD_PATL1_C"/>
    <property type="match status" value="1"/>
</dbReference>
<dbReference type="AlphaFoldDB" id="A0ABD2ZU09"/>
<dbReference type="PRINTS" id="PR00180">
    <property type="entry name" value="CRETINALDHBP"/>
</dbReference>
<dbReference type="PROSITE" id="PS50191">
    <property type="entry name" value="CRAL_TRIO"/>
    <property type="match status" value="1"/>
</dbReference>
<dbReference type="CDD" id="cd00170">
    <property type="entry name" value="SEC14"/>
    <property type="match status" value="1"/>
</dbReference>
<name>A0ABD2ZU09_9GENT</name>
<keyword evidence="4" id="KW-0813">Transport</keyword>
<organism evidence="13 14">
    <name type="scientific">Cinchona calisaya</name>
    <dbReference type="NCBI Taxonomy" id="153742"/>
    <lineage>
        <taxon>Eukaryota</taxon>
        <taxon>Viridiplantae</taxon>
        <taxon>Streptophyta</taxon>
        <taxon>Embryophyta</taxon>
        <taxon>Tracheophyta</taxon>
        <taxon>Spermatophyta</taxon>
        <taxon>Magnoliopsida</taxon>
        <taxon>eudicotyledons</taxon>
        <taxon>Gunneridae</taxon>
        <taxon>Pentapetalae</taxon>
        <taxon>asterids</taxon>
        <taxon>lamiids</taxon>
        <taxon>Gentianales</taxon>
        <taxon>Rubiaceae</taxon>
        <taxon>Cinchonoideae</taxon>
        <taxon>Cinchoneae</taxon>
        <taxon>Cinchona</taxon>
    </lineage>
</organism>
<evidence type="ECO:0000256" key="4">
    <source>
        <dbReference type="ARBA" id="ARBA00022448"/>
    </source>
</evidence>
<gene>
    <name evidence="13" type="ORF">ACH5RR_015743</name>
</gene>
<dbReference type="PANTHER" id="PTHR45932:SF2">
    <property type="entry name" value="PATELLIN-4"/>
    <property type="match status" value="1"/>
</dbReference>
<keyword evidence="6" id="KW-0132">Cell division</keyword>
<evidence type="ECO:0000256" key="1">
    <source>
        <dbReference type="ARBA" id="ARBA00004370"/>
    </source>
</evidence>
<evidence type="ECO:0000259" key="11">
    <source>
        <dbReference type="PROSITE" id="PS50191"/>
    </source>
</evidence>
<dbReference type="SMART" id="SM00516">
    <property type="entry name" value="SEC14"/>
    <property type="match status" value="1"/>
</dbReference>
<evidence type="ECO:0000256" key="3">
    <source>
        <dbReference type="ARBA" id="ARBA00007155"/>
    </source>
</evidence>
<keyword evidence="8" id="KW-0472">Membrane</keyword>
<comment type="caution">
    <text evidence="13">The sequence shown here is derived from an EMBL/GenBank/DDBJ whole genome shotgun (WGS) entry which is preliminary data.</text>
</comment>
<evidence type="ECO:0000256" key="10">
    <source>
        <dbReference type="SAM" id="MobiDB-lite"/>
    </source>
</evidence>
<dbReference type="InterPro" id="IPR009038">
    <property type="entry name" value="GOLD_dom"/>
</dbReference>
<dbReference type="GO" id="GO:0005737">
    <property type="term" value="C:cytoplasm"/>
    <property type="evidence" value="ECO:0007669"/>
    <property type="project" value="UniProtKB-SubCell"/>
</dbReference>
<dbReference type="Proteomes" id="UP001630127">
    <property type="component" value="Unassembled WGS sequence"/>
</dbReference>
<evidence type="ECO:0008006" key="15">
    <source>
        <dbReference type="Google" id="ProtNLM"/>
    </source>
</evidence>
<keyword evidence="5" id="KW-0963">Cytoplasm</keyword>
<feature type="region of interest" description="Disordered" evidence="10">
    <location>
        <begin position="88"/>
        <end position="180"/>
    </location>
</feature>
<dbReference type="Pfam" id="PF00650">
    <property type="entry name" value="CRAL_TRIO"/>
    <property type="match status" value="1"/>
</dbReference>
<keyword evidence="14" id="KW-1185">Reference proteome</keyword>
<proteinExistence type="inferred from homology"/>
<sequence length="530" mass="60636">MTVEVKSEATQVAEVTAPNEEVLKETKDTEKAQQVKDVICGGDECKSKIVEKSSSYREESNFPSDLKEFEKKALNELKSKLEAAILENNIFKKDVTNEAPKESPKEGEEKEKEGSDKAAKEGHEEVEKEVEKKDDEEKKIDEATEEKNEEEKKDDEEEKIYEKTGEKSDENGEEGQKTDVDVEIEKDISIWGIPLLPSKGHEGTDVILLKFLRAREFKVNEAFEMLKKTLQWRKELNIDSVLDEDLGADLAQVAYMNGIDREGRPICYNIFGVLDDEELYKKTFGTEEKRTQFLRWRVQLMEKGIQKLDFKPGGVNSLLQINDLKNSPGPSKKEVRVATKQAVALLQDNYPEFAAKNIFINVPFWYYAFHSLLSPFLTQRTKSKFVIARPAKVTETLLKYIPIHEVPIHYGGLKRDDDFEFSTTDEASEIVIRAGSTETVEIPAPEIGTTIIWDLTVLGWEVIYKEEFVPTDENSYTMIVQKEKKMASNEEPIRKTFKNHEPGKVVLAIQNSSSKKKKAFYRHKIKKSSL</sequence>
<protein>
    <recommendedName>
        <fullName evidence="15">Patellin-4</fullName>
    </recommendedName>
</protein>
<keyword evidence="9" id="KW-0131">Cell cycle</keyword>
<evidence type="ECO:0000256" key="9">
    <source>
        <dbReference type="ARBA" id="ARBA00023306"/>
    </source>
</evidence>
<evidence type="ECO:0000256" key="8">
    <source>
        <dbReference type="ARBA" id="ARBA00023136"/>
    </source>
</evidence>
<dbReference type="GO" id="GO:0016020">
    <property type="term" value="C:membrane"/>
    <property type="evidence" value="ECO:0007669"/>
    <property type="project" value="UniProtKB-SubCell"/>
</dbReference>
<dbReference type="SUPFAM" id="SSF52087">
    <property type="entry name" value="CRAL/TRIO domain"/>
    <property type="match status" value="1"/>
</dbReference>
<dbReference type="SMART" id="SM01100">
    <property type="entry name" value="CRAL_TRIO_N"/>
    <property type="match status" value="1"/>
</dbReference>
<feature type="domain" description="CRAL-TRIO" evidence="11">
    <location>
        <begin position="243"/>
        <end position="418"/>
    </location>
</feature>
<evidence type="ECO:0000256" key="7">
    <source>
        <dbReference type="ARBA" id="ARBA00023121"/>
    </source>
</evidence>
<dbReference type="InterPro" id="IPR044834">
    <property type="entry name" value="PATL"/>
</dbReference>
<dbReference type="InterPro" id="IPR011074">
    <property type="entry name" value="CRAL/TRIO_N_dom"/>
</dbReference>
<dbReference type="EMBL" id="JBJUIK010000007">
    <property type="protein sequence ID" value="KAL3522909.1"/>
    <property type="molecule type" value="Genomic_DNA"/>
</dbReference>
<dbReference type="SUPFAM" id="SSF46938">
    <property type="entry name" value="CRAL/TRIO N-terminal domain"/>
    <property type="match status" value="1"/>
</dbReference>
<dbReference type="InterPro" id="IPR036865">
    <property type="entry name" value="CRAL-TRIO_dom_sf"/>
</dbReference>
<dbReference type="GO" id="GO:0008289">
    <property type="term" value="F:lipid binding"/>
    <property type="evidence" value="ECO:0007669"/>
    <property type="project" value="UniProtKB-KW"/>
</dbReference>
<evidence type="ECO:0000259" key="12">
    <source>
        <dbReference type="PROSITE" id="PS50866"/>
    </source>
</evidence>
<dbReference type="PANTHER" id="PTHR45932">
    <property type="entry name" value="PATELLIN-1"/>
    <property type="match status" value="1"/>
</dbReference>
<feature type="compositionally biased region" description="Basic and acidic residues" evidence="10">
    <location>
        <begin position="160"/>
        <end position="180"/>
    </location>
</feature>
<dbReference type="GO" id="GO:0051301">
    <property type="term" value="P:cell division"/>
    <property type="evidence" value="ECO:0007669"/>
    <property type="project" value="UniProtKB-KW"/>
</dbReference>
<keyword evidence="7" id="KW-0446">Lipid-binding</keyword>
<comment type="similarity">
    <text evidence="3">Belongs to the patellin family.</text>
</comment>
<evidence type="ECO:0000256" key="5">
    <source>
        <dbReference type="ARBA" id="ARBA00022490"/>
    </source>
</evidence>